<sequence length="210" mass="24760">MKPILKLASYLFHPLWMPFTGSFLYFMLIPRYFPGEIVKAKLLAIAIITIFIPIVFYFLLKNLGKVQSQFLQDVKERKWPLFFFILLVFMVLNQILNVYNYPGLYFYFVGILISTCLAYILTWFNMKISLHMIGISGLIMFFVAFCLYFHLYLIYTLSFLIIAAGLTASSRLYYKAHTGWELVLGVVIGFLPQLFVLKFWFTEYRTLDLF</sequence>
<evidence type="ECO:0000256" key="1">
    <source>
        <dbReference type="SAM" id="Phobius"/>
    </source>
</evidence>
<evidence type="ECO:0000313" key="2">
    <source>
        <dbReference type="EMBL" id="MCP9198762.1"/>
    </source>
</evidence>
<name>A0A9X2KV27_9FLAO</name>
<reference evidence="2" key="1">
    <citation type="submission" date="2022-07" db="EMBL/GenBank/DDBJ databases">
        <title>Gramela sediminis sp. nov., isolated from deep-sea sediment of the Indian Ocean.</title>
        <authorList>
            <person name="Shi H."/>
        </authorList>
    </citation>
    <scope>NUCLEOTIDE SEQUENCE</scope>
    <source>
        <strain evidence="2">GC03-9</strain>
    </source>
</reference>
<organism evidence="2 3">
    <name type="scientific">Christiangramia oceanisediminis</name>
    <dbReference type="NCBI Taxonomy" id="2920386"/>
    <lineage>
        <taxon>Bacteria</taxon>
        <taxon>Pseudomonadati</taxon>
        <taxon>Bacteroidota</taxon>
        <taxon>Flavobacteriia</taxon>
        <taxon>Flavobacteriales</taxon>
        <taxon>Flavobacteriaceae</taxon>
        <taxon>Christiangramia</taxon>
    </lineage>
</organism>
<feature type="transmembrane region" description="Helical" evidence="1">
    <location>
        <begin position="40"/>
        <end position="60"/>
    </location>
</feature>
<dbReference type="Proteomes" id="UP001155280">
    <property type="component" value="Unassembled WGS sequence"/>
</dbReference>
<dbReference type="EMBL" id="JANCNS010000001">
    <property type="protein sequence ID" value="MCP9198762.1"/>
    <property type="molecule type" value="Genomic_DNA"/>
</dbReference>
<protein>
    <recommendedName>
        <fullName evidence="4">PAP2 superfamily protein</fullName>
    </recommendedName>
</protein>
<feature type="transmembrane region" description="Helical" evidence="1">
    <location>
        <begin position="182"/>
        <end position="201"/>
    </location>
</feature>
<feature type="transmembrane region" description="Helical" evidence="1">
    <location>
        <begin position="7"/>
        <end position="28"/>
    </location>
</feature>
<keyword evidence="3" id="KW-1185">Reference proteome</keyword>
<keyword evidence="1" id="KW-1133">Transmembrane helix</keyword>
<keyword evidence="1" id="KW-0472">Membrane</keyword>
<gene>
    <name evidence="2" type="ORF">MKO06_02505</name>
</gene>
<accession>A0A9X2KV27</accession>
<feature type="transmembrane region" description="Helical" evidence="1">
    <location>
        <begin position="138"/>
        <end position="162"/>
    </location>
</feature>
<proteinExistence type="predicted"/>
<feature type="transmembrane region" description="Helical" evidence="1">
    <location>
        <begin position="105"/>
        <end position="126"/>
    </location>
</feature>
<comment type="caution">
    <text evidence="2">The sequence shown here is derived from an EMBL/GenBank/DDBJ whole genome shotgun (WGS) entry which is preliminary data.</text>
</comment>
<dbReference type="RefSeq" id="WP_241550765.1">
    <property type="nucleotide sequence ID" value="NZ_JANCNS010000001.1"/>
</dbReference>
<evidence type="ECO:0000313" key="3">
    <source>
        <dbReference type="Proteomes" id="UP001155280"/>
    </source>
</evidence>
<dbReference type="AlphaFoldDB" id="A0A9X2KV27"/>
<evidence type="ECO:0008006" key="4">
    <source>
        <dbReference type="Google" id="ProtNLM"/>
    </source>
</evidence>
<feature type="transmembrane region" description="Helical" evidence="1">
    <location>
        <begin position="81"/>
        <end position="99"/>
    </location>
</feature>
<keyword evidence="1" id="KW-0812">Transmembrane</keyword>